<proteinExistence type="predicted"/>
<reference evidence="2" key="1">
    <citation type="journal article" date="2021" name="Microb. Physiol.">
        <title>Proteogenomic Insights into the Physiology of Marine, Sulfate-Reducing, Filamentous Desulfonema limicola and Desulfonema magnum.</title>
        <authorList>
            <person name="Schnaars V."/>
            <person name="Wohlbrand L."/>
            <person name="Scheve S."/>
            <person name="Hinrichs C."/>
            <person name="Reinhardt R."/>
            <person name="Rabus R."/>
        </authorList>
    </citation>
    <scope>NUCLEOTIDE SEQUENCE</scope>
    <source>
        <strain evidence="2">5ac10</strain>
    </source>
</reference>
<protein>
    <submittedName>
        <fullName evidence="2">DUF4351</fullName>
    </submittedName>
</protein>
<dbReference type="EMBL" id="CP061799">
    <property type="protein sequence ID" value="QTA81020.1"/>
    <property type="molecule type" value="Genomic_DNA"/>
</dbReference>
<dbReference type="InterPro" id="IPR025587">
    <property type="entry name" value="DUF4351"/>
</dbReference>
<gene>
    <name evidence="2" type="ORF">dnl_33410</name>
</gene>
<evidence type="ECO:0000259" key="1">
    <source>
        <dbReference type="Pfam" id="PF14261"/>
    </source>
</evidence>
<dbReference type="AlphaFoldDB" id="A0A975B9G0"/>
<sequence length="78" mass="9027">MTVAEQIEKRGEIRGEIKGTSSLLFSMLQERFGGITPVLETKLKNADINMLNKFGKSLFNFNKINDAEKWWETHETEH</sequence>
<keyword evidence="3" id="KW-1185">Reference proteome</keyword>
<evidence type="ECO:0000313" key="3">
    <source>
        <dbReference type="Proteomes" id="UP000663720"/>
    </source>
</evidence>
<dbReference type="Pfam" id="PF14261">
    <property type="entry name" value="DUF4351"/>
    <property type="match status" value="1"/>
</dbReference>
<feature type="domain" description="DUF4351" evidence="1">
    <location>
        <begin position="15"/>
        <end position="70"/>
    </location>
</feature>
<dbReference type="KEGG" id="dli:dnl_33410"/>
<accession>A0A975B9G0</accession>
<name>A0A975B9G0_9BACT</name>
<dbReference type="Proteomes" id="UP000663720">
    <property type="component" value="Chromosome"/>
</dbReference>
<organism evidence="2 3">
    <name type="scientific">Desulfonema limicola</name>
    <dbReference type="NCBI Taxonomy" id="45656"/>
    <lineage>
        <taxon>Bacteria</taxon>
        <taxon>Pseudomonadati</taxon>
        <taxon>Thermodesulfobacteriota</taxon>
        <taxon>Desulfobacteria</taxon>
        <taxon>Desulfobacterales</taxon>
        <taxon>Desulfococcaceae</taxon>
        <taxon>Desulfonema</taxon>
    </lineage>
</organism>
<evidence type="ECO:0000313" key="2">
    <source>
        <dbReference type="EMBL" id="QTA81020.1"/>
    </source>
</evidence>
<dbReference type="RefSeq" id="WP_207687099.1">
    <property type="nucleotide sequence ID" value="NZ_CP061799.1"/>
</dbReference>